<dbReference type="EMBL" id="FMTS01000002">
    <property type="protein sequence ID" value="SCW55542.1"/>
    <property type="molecule type" value="Genomic_DNA"/>
</dbReference>
<evidence type="ECO:0000313" key="2">
    <source>
        <dbReference type="EMBL" id="SCW55542.1"/>
    </source>
</evidence>
<organism evidence="2 3">
    <name type="scientific">Asticcacaulis taihuensis</name>
    <dbReference type="NCBI Taxonomy" id="260084"/>
    <lineage>
        <taxon>Bacteria</taxon>
        <taxon>Pseudomonadati</taxon>
        <taxon>Pseudomonadota</taxon>
        <taxon>Alphaproteobacteria</taxon>
        <taxon>Caulobacterales</taxon>
        <taxon>Caulobacteraceae</taxon>
        <taxon>Asticcacaulis</taxon>
    </lineage>
</organism>
<dbReference type="InterPro" id="IPR008613">
    <property type="entry name" value="Excalibur_Ca-bd_domain"/>
</dbReference>
<name>A0A1G4RF28_9CAUL</name>
<dbReference type="RefSeq" id="WP_090646803.1">
    <property type="nucleotide sequence ID" value="NZ_CBCRYE010000004.1"/>
</dbReference>
<dbReference type="STRING" id="260084.SAMN02927928_1870"/>
<dbReference type="Pfam" id="PF05901">
    <property type="entry name" value="Excalibur"/>
    <property type="match status" value="1"/>
</dbReference>
<dbReference type="Proteomes" id="UP000199150">
    <property type="component" value="Unassembled WGS sequence"/>
</dbReference>
<gene>
    <name evidence="2" type="ORF">SAMN02927928_1870</name>
</gene>
<evidence type="ECO:0000313" key="3">
    <source>
        <dbReference type="Proteomes" id="UP000199150"/>
    </source>
</evidence>
<evidence type="ECO:0000259" key="1">
    <source>
        <dbReference type="Pfam" id="PF05901"/>
    </source>
</evidence>
<accession>A0A1G4RF28</accession>
<dbReference type="AlphaFoldDB" id="A0A1G4RF28"/>
<proteinExistence type="predicted"/>
<protein>
    <recommendedName>
        <fullName evidence="1">Excalibur calcium-binding domain-containing protein</fullName>
    </recommendedName>
</protein>
<sequence>MTHGPSYGRQSETHDAQFLRQRLGANSKRLSAQSEISDRLKLISTFVLIGLGLYLALTQFSPWDVPTTLRHLAASGGCDIARVVHLAPARRGEPGYWSYLDPRHKGIACAV</sequence>
<dbReference type="OrthoDB" id="5366081at2"/>
<feature type="domain" description="Excalibur calcium-binding" evidence="1">
    <location>
        <begin position="78"/>
        <end position="109"/>
    </location>
</feature>
<keyword evidence="3" id="KW-1185">Reference proteome</keyword>
<reference evidence="3" key="1">
    <citation type="submission" date="2016-10" db="EMBL/GenBank/DDBJ databases">
        <authorList>
            <person name="Varghese N."/>
            <person name="Submissions S."/>
        </authorList>
    </citation>
    <scope>NUCLEOTIDE SEQUENCE [LARGE SCALE GENOMIC DNA]</scope>
    <source>
        <strain evidence="3">CGMCC 1.3431</strain>
    </source>
</reference>